<proteinExistence type="inferred from homology"/>
<evidence type="ECO:0000256" key="1">
    <source>
        <dbReference type="ARBA" id="ARBA00006499"/>
    </source>
</evidence>
<dbReference type="OrthoDB" id="2418081at2759"/>
<dbReference type="STRING" id="946362.F2UH44"/>
<dbReference type="PANTHER" id="PTHR10655:SF17">
    <property type="entry name" value="LYSOPHOSPHOLIPASE-LIKE PROTEIN 1"/>
    <property type="match status" value="1"/>
</dbReference>
<name>F2UH44_SALR5</name>
<evidence type="ECO:0000256" key="2">
    <source>
        <dbReference type="ARBA" id="ARBA00022801"/>
    </source>
</evidence>
<dbReference type="EMBL" id="GL832974">
    <property type="protein sequence ID" value="EGD76443.1"/>
    <property type="molecule type" value="Genomic_DNA"/>
</dbReference>
<feature type="compositionally biased region" description="Basic residues" evidence="3">
    <location>
        <begin position="95"/>
        <end position="107"/>
    </location>
</feature>
<dbReference type="SUPFAM" id="SSF53474">
    <property type="entry name" value="alpha/beta-Hydrolases"/>
    <property type="match status" value="1"/>
</dbReference>
<evidence type="ECO:0000313" key="5">
    <source>
        <dbReference type="EMBL" id="EGD76443.1"/>
    </source>
</evidence>
<organism evidence="6">
    <name type="scientific">Salpingoeca rosetta (strain ATCC 50818 / BSB-021)</name>
    <dbReference type="NCBI Taxonomy" id="946362"/>
    <lineage>
        <taxon>Eukaryota</taxon>
        <taxon>Choanoflagellata</taxon>
        <taxon>Craspedida</taxon>
        <taxon>Salpingoecidae</taxon>
        <taxon>Salpingoeca</taxon>
    </lineage>
</organism>
<dbReference type="KEGG" id="sre:PTSG_07562"/>
<comment type="similarity">
    <text evidence="1">Belongs to the AB hydrolase superfamily. AB hydrolase 2 family.</text>
</comment>
<dbReference type="InterPro" id="IPR003140">
    <property type="entry name" value="PLipase/COase/thioEstase"/>
</dbReference>
<dbReference type="PANTHER" id="PTHR10655">
    <property type="entry name" value="LYSOPHOSPHOLIPASE-RELATED"/>
    <property type="match status" value="1"/>
</dbReference>
<dbReference type="InterPro" id="IPR050565">
    <property type="entry name" value="LYPA1-2/EST-like"/>
</dbReference>
<feature type="compositionally biased region" description="Low complexity" evidence="3">
    <location>
        <begin position="115"/>
        <end position="126"/>
    </location>
</feature>
<dbReference type="Gene3D" id="3.40.50.1820">
    <property type="entry name" value="alpha/beta hydrolase"/>
    <property type="match status" value="1"/>
</dbReference>
<dbReference type="OMA" id="PCYGGEV"/>
<dbReference type="eggNOG" id="KOG2112">
    <property type="taxonomic scope" value="Eukaryota"/>
</dbReference>
<accession>F2UH44</accession>
<dbReference type="GO" id="GO:0052689">
    <property type="term" value="F:carboxylic ester hydrolase activity"/>
    <property type="evidence" value="ECO:0007669"/>
    <property type="project" value="TreeGrafter"/>
</dbReference>
<dbReference type="InParanoid" id="F2UH44"/>
<dbReference type="GO" id="GO:0005737">
    <property type="term" value="C:cytoplasm"/>
    <property type="evidence" value="ECO:0007669"/>
    <property type="project" value="TreeGrafter"/>
</dbReference>
<evidence type="ECO:0000256" key="3">
    <source>
        <dbReference type="SAM" id="MobiDB-lite"/>
    </source>
</evidence>
<feature type="region of interest" description="Disordered" evidence="3">
    <location>
        <begin position="82"/>
        <end position="126"/>
    </location>
</feature>
<evidence type="ECO:0000259" key="4">
    <source>
        <dbReference type="Pfam" id="PF02230"/>
    </source>
</evidence>
<dbReference type="Proteomes" id="UP000007799">
    <property type="component" value="Unassembled WGS sequence"/>
</dbReference>
<dbReference type="GeneID" id="16071920"/>
<reference evidence="5" key="1">
    <citation type="submission" date="2009-08" db="EMBL/GenBank/DDBJ databases">
        <title>Annotation of Salpingoeca rosetta.</title>
        <authorList>
            <consortium name="The Broad Institute Genome Sequencing Platform"/>
            <person name="Russ C."/>
            <person name="Cuomo C."/>
            <person name="Burger G."/>
            <person name="Gray M.W."/>
            <person name="Holland P.W.H."/>
            <person name="King N."/>
            <person name="Lang F.B.F."/>
            <person name="Roger A.J."/>
            <person name="Ruiz-Trillo I."/>
            <person name="Young S.K."/>
            <person name="Zeng Q."/>
            <person name="Gargeya S."/>
            <person name="Alvarado L."/>
            <person name="Berlin A."/>
            <person name="Chapman S.B."/>
            <person name="Chen Z."/>
            <person name="Freedman E."/>
            <person name="Gellesch M."/>
            <person name="Goldberg J."/>
            <person name="Griggs A."/>
            <person name="Gujja S."/>
            <person name="Heilman E."/>
            <person name="Heiman D."/>
            <person name="Howarth C."/>
            <person name="Mehta T."/>
            <person name="Neiman D."/>
            <person name="Pearson M."/>
            <person name="Roberts A."/>
            <person name="Saif S."/>
            <person name="Shea T."/>
            <person name="Shenoy N."/>
            <person name="Sisk P."/>
            <person name="Stolte C."/>
            <person name="Sykes S."/>
            <person name="White J."/>
            <person name="Yandava C."/>
            <person name="Haas B."/>
            <person name="Nusbaum C."/>
            <person name="Birren B."/>
        </authorList>
    </citation>
    <scope>NUCLEOTIDE SEQUENCE [LARGE SCALE GENOMIC DNA]</scope>
    <source>
        <strain evidence="5">ATCC 50818</strain>
    </source>
</reference>
<dbReference type="RefSeq" id="XP_004991358.1">
    <property type="nucleotide sequence ID" value="XM_004991301.1"/>
</dbReference>
<dbReference type="Pfam" id="PF02230">
    <property type="entry name" value="Abhydrolase_2"/>
    <property type="match status" value="1"/>
</dbReference>
<keyword evidence="6" id="KW-1185">Reference proteome</keyword>
<dbReference type="GO" id="GO:0008474">
    <property type="term" value="F:palmitoyl-(protein) hydrolase activity"/>
    <property type="evidence" value="ECO:0007669"/>
    <property type="project" value="TreeGrafter"/>
</dbReference>
<dbReference type="AlphaFoldDB" id="F2UH44"/>
<protein>
    <recommendedName>
        <fullName evidence="4">Phospholipase/carboxylesterase/thioesterase domain-containing protein</fullName>
    </recommendedName>
</protein>
<dbReference type="InterPro" id="IPR029058">
    <property type="entry name" value="AB_hydrolase_fold"/>
</dbReference>
<feature type="domain" description="Phospholipase/carboxylesterase/thioesterase" evidence="4">
    <location>
        <begin position="129"/>
        <end position="339"/>
    </location>
</feature>
<sequence>MCSHSRIGLPSPPLLHSLRTVVCCCYPCVSWHIALRMQAWQTFLCLLPSHPMTCSSPSWLLLSLFLLFLLLAAAHCSSVQRVPPTPTATTTPTTTRHHRQHPHRSHCPNKDDDTTTTSPLLSPQQLTPSSMVDGAVIWLHGLGDQGSSWSDLEERFKRTYKGNVKFMFPNAPNAPVTCNHGMVMPSWFDLVEIPLTPHSRDSPETIAASVDRVNRWIAQLEAEGIPSERIIIGGFSQGGALTIQTVLRSDKKLAGGVVISGWVLMAKEIDAWMQPVNKDTPFFWGHGAIDPLVVPQMQETGVALLAEKGVSVDSKVYPGVPHGICDAEQRHILKFIANTLGVEEK</sequence>
<keyword evidence="2" id="KW-0378">Hydrolase</keyword>
<dbReference type="FunCoup" id="F2UH44">
    <property type="interactions" value="1693"/>
</dbReference>
<evidence type="ECO:0000313" key="6">
    <source>
        <dbReference type="Proteomes" id="UP000007799"/>
    </source>
</evidence>
<gene>
    <name evidence="5" type="ORF">PTSG_07562</name>
</gene>